<dbReference type="EMBL" id="BSXW01000045">
    <property type="protein sequence ID" value="GMF10526.1"/>
    <property type="molecule type" value="Genomic_DNA"/>
</dbReference>
<gene>
    <name evidence="1" type="ORF">Plil01_000132400</name>
</gene>
<accession>A0A9W6TDK9</accession>
<name>A0A9W6TDK9_9STRA</name>
<comment type="caution">
    <text evidence="1">The sequence shown here is derived from an EMBL/GenBank/DDBJ whole genome shotgun (WGS) entry which is preliminary data.</text>
</comment>
<protein>
    <submittedName>
        <fullName evidence="1">Unnamed protein product</fullName>
    </submittedName>
</protein>
<organism evidence="1 2">
    <name type="scientific">Phytophthora lilii</name>
    <dbReference type="NCBI Taxonomy" id="2077276"/>
    <lineage>
        <taxon>Eukaryota</taxon>
        <taxon>Sar</taxon>
        <taxon>Stramenopiles</taxon>
        <taxon>Oomycota</taxon>
        <taxon>Peronosporomycetes</taxon>
        <taxon>Peronosporales</taxon>
        <taxon>Peronosporaceae</taxon>
        <taxon>Phytophthora</taxon>
    </lineage>
</organism>
<evidence type="ECO:0000313" key="1">
    <source>
        <dbReference type="EMBL" id="GMF10526.1"/>
    </source>
</evidence>
<evidence type="ECO:0000313" key="2">
    <source>
        <dbReference type="Proteomes" id="UP001165083"/>
    </source>
</evidence>
<keyword evidence="2" id="KW-1185">Reference proteome</keyword>
<sequence>MVAQRMTTATSEIFDATAMDQTAFTRATTLMVGNLTQSTQSTGTVCTRRPLSAVYVAQHDLVDRDLLKSNNNEKVYRECERVSDAIHSFCLLLCHL</sequence>
<reference evidence="1" key="1">
    <citation type="submission" date="2023-04" db="EMBL/GenBank/DDBJ databases">
        <title>Phytophthora lilii NBRC 32176.</title>
        <authorList>
            <person name="Ichikawa N."/>
            <person name="Sato H."/>
            <person name="Tonouchi N."/>
        </authorList>
    </citation>
    <scope>NUCLEOTIDE SEQUENCE</scope>
    <source>
        <strain evidence="1">NBRC 32176</strain>
    </source>
</reference>
<dbReference type="Proteomes" id="UP001165083">
    <property type="component" value="Unassembled WGS sequence"/>
</dbReference>
<dbReference type="AlphaFoldDB" id="A0A9W6TDK9"/>
<proteinExistence type="predicted"/>